<dbReference type="InterPro" id="IPR023753">
    <property type="entry name" value="FAD/NAD-binding_dom"/>
</dbReference>
<evidence type="ECO:0000313" key="7">
    <source>
        <dbReference type="EMBL" id="KXX96996.1"/>
    </source>
</evidence>
<reference evidence="9" key="3">
    <citation type="submission" date="2023-02" db="EMBL/GenBank/DDBJ databases">
        <title>Complete Genome Sequence of Bacillus cereus sensu lato isolate BC38B from pepper closely related to the Bacillus anthracis clade.</title>
        <authorList>
            <person name="Abdelli M."/>
            <person name="Cerar Kisek T."/>
            <person name="Falaise C."/>
            <person name="Cumont A."/>
            <person name="Giraud M."/>
            <person name="Chatoux J."/>
            <person name="Rogee S."/>
            <person name="Dadvisard M."/>
            <person name="Larigauderie G."/>
            <person name="Raynaud F."/>
            <person name="Godic Torkar K."/>
            <person name="Ramisse V."/>
        </authorList>
    </citation>
    <scope>NUCLEOTIDE SEQUENCE</scope>
    <source>
        <strain evidence="9">BC38B</strain>
    </source>
</reference>
<evidence type="ECO:0000313" key="9">
    <source>
        <dbReference type="EMBL" id="UYW70667.1"/>
    </source>
</evidence>
<dbReference type="Proteomes" id="UP000613452">
    <property type="component" value="Unassembled WGS sequence"/>
</dbReference>
<name>A0A063CK87_BACCE</name>
<sequence length="356" mass="40032">MKHLVILGGGYGGMRILQRLLPSNQLPDDVQVTLIDKVPYHCFKTEYYALVAGTISETHIRIPFPEHPRLNIQYGTVTNIDLEEKAVHLDGGEAIQYDDLIIGLGCEDKYHNVPGAKEYTHSLQSIEQTRKTYEQLNSLEPNATVAVVGAGLSGVEVASELRESRSDLKIYLFDRKDRILFPYPEKLSRYVEEWFVKHKVTIIRNSNITKVEPNIVYNHDEPLECDAIVWTAGIQANEVVRNLPVEQDGSGRVVLTKYHNIPNNEHVYVVGDCAALPHAPSAQLAEGQGEQIVQILLKRWHNEPLPDELPVIKLKGVLGSLGKKHGFGLLANQPLMGRVPRLLKSGILWMYKYHNG</sequence>
<keyword evidence="5" id="KW-0560">Oxidoreductase</keyword>
<keyword evidence="4" id="KW-0274">FAD</keyword>
<dbReference type="PATRIC" id="fig|1396.419.peg.1902"/>
<dbReference type="RefSeq" id="WP_000682073.1">
    <property type="nucleotide sequence ID" value="NZ_AP022857.1"/>
</dbReference>
<dbReference type="OMA" id="TWEIAPP"/>
<evidence type="ECO:0000256" key="3">
    <source>
        <dbReference type="ARBA" id="ARBA00022630"/>
    </source>
</evidence>
<dbReference type="PRINTS" id="PR00411">
    <property type="entry name" value="PNDRDTASEI"/>
</dbReference>
<organism evidence="7 10">
    <name type="scientific">Bacillus cereus</name>
    <dbReference type="NCBI Taxonomy" id="1396"/>
    <lineage>
        <taxon>Bacteria</taxon>
        <taxon>Bacillati</taxon>
        <taxon>Bacillota</taxon>
        <taxon>Bacilli</taxon>
        <taxon>Bacillales</taxon>
        <taxon>Bacillaceae</taxon>
        <taxon>Bacillus</taxon>
        <taxon>Bacillus cereus group</taxon>
    </lineage>
</organism>
<gene>
    <name evidence="7" type="ORF">AT274_19305</name>
    <name evidence="8" type="ORF">JCR31_02700</name>
    <name evidence="9" type="ORF">OK229_07270</name>
</gene>
<evidence type="ECO:0000313" key="11">
    <source>
        <dbReference type="Proteomes" id="UP000613452"/>
    </source>
</evidence>
<dbReference type="Pfam" id="PF07992">
    <property type="entry name" value="Pyr_redox_2"/>
    <property type="match status" value="1"/>
</dbReference>
<dbReference type="EMBL" id="LOMT01000096">
    <property type="protein sequence ID" value="KXX96996.1"/>
    <property type="molecule type" value="Genomic_DNA"/>
</dbReference>
<dbReference type="GO" id="GO:0003955">
    <property type="term" value="F:NAD(P)H dehydrogenase (quinone) activity"/>
    <property type="evidence" value="ECO:0007669"/>
    <property type="project" value="TreeGrafter"/>
</dbReference>
<proteinExistence type="inferred from homology"/>
<evidence type="ECO:0000256" key="5">
    <source>
        <dbReference type="ARBA" id="ARBA00023002"/>
    </source>
</evidence>
<dbReference type="PANTHER" id="PTHR42913:SF3">
    <property type="entry name" value="64 KDA MITOCHONDRIAL NADH DEHYDROGENASE (EUROFUNG)"/>
    <property type="match status" value="1"/>
</dbReference>
<comment type="similarity">
    <text evidence="2">Belongs to the NADH dehydrogenase family.</text>
</comment>
<dbReference type="Proteomes" id="UP001163707">
    <property type="component" value="Chromosome"/>
</dbReference>
<feature type="domain" description="FAD/NAD(P)-binding" evidence="6">
    <location>
        <begin position="3"/>
        <end position="288"/>
    </location>
</feature>
<dbReference type="PANTHER" id="PTHR42913">
    <property type="entry name" value="APOPTOSIS-INDUCING FACTOR 1"/>
    <property type="match status" value="1"/>
</dbReference>
<dbReference type="SUPFAM" id="SSF51905">
    <property type="entry name" value="FAD/NAD(P)-binding domain"/>
    <property type="match status" value="1"/>
</dbReference>
<evidence type="ECO:0000259" key="6">
    <source>
        <dbReference type="Pfam" id="PF07992"/>
    </source>
</evidence>
<evidence type="ECO:0000256" key="2">
    <source>
        <dbReference type="ARBA" id="ARBA00005272"/>
    </source>
</evidence>
<dbReference type="EMBL" id="CP109872">
    <property type="protein sequence ID" value="UYW70667.1"/>
    <property type="molecule type" value="Genomic_DNA"/>
</dbReference>
<evidence type="ECO:0000256" key="1">
    <source>
        <dbReference type="ARBA" id="ARBA00001974"/>
    </source>
</evidence>
<dbReference type="EMBL" id="JAEFBZ010000001">
    <property type="protein sequence ID" value="MBK1606831.1"/>
    <property type="molecule type" value="Genomic_DNA"/>
</dbReference>
<dbReference type="InterPro" id="IPR036188">
    <property type="entry name" value="FAD/NAD-bd_sf"/>
</dbReference>
<dbReference type="KEGG" id="bcef:BcrFT9_03941"/>
<dbReference type="Proteomes" id="UP000075591">
    <property type="component" value="Unassembled WGS sequence"/>
</dbReference>
<keyword evidence="3" id="KW-0285">Flavoprotein</keyword>
<dbReference type="GeneID" id="93006145"/>
<evidence type="ECO:0000313" key="10">
    <source>
        <dbReference type="Proteomes" id="UP000075591"/>
    </source>
</evidence>
<evidence type="ECO:0000313" key="8">
    <source>
        <dbReference type="EMBL" id="MBK1606831.1"/>
    </source>
</evidence>
<comment type="cofactor">
    <cofactor evidence="1">
        <name>FAD</name>
        <dbReference type="ChEBI" id="CHEBI:57692"/>
    </cofactor>
</comment>
<dbReference type="Gene3D" id="3.50.50.100">
    <property type="match status" value="1"/>
</dbReference>
<dbReference type="PRINTS" id="PR00368">
    <property type="entry name" value="FADPNR"/>
</dbReference>
<evidence type="ECO:0000256" key="4">
    <source>
        <dbReference type="ARBA" id="ARBA00022827"/>
    </source>
</evidence>
<reference evidence="8 11" key="2">
    <citation type="submission" date="2020-12" db="EMBL/GenBank/DDBJ databases">
        <title>Genome assembly for a thermostable protease producing Bacillus cereus MAKP1 strain isolated from chicken gut.</title>
        <authorList>
            <person name="Malaviya A."/>
        </authorList>
    </citation>
    <scope>NUCLEOTIDE SEQUENCE [LARGE SCALE GENOMIC DNA]</scope>
    <source>
        <strain evidence="8 11">MAKP1</strain>
    </source>
</reference>
<accession>A0A063CK87</accession>
<dbReference type="AlphaFoldDB" id="A0A063CK87"/>
<reference evidence="7 10" key="1">
    <citation type="submission" date="2015-12" db="EMBL/GenBank/DDBJ databases">
        <title>Bacillus cereus Group isolate.</title>
        <authorList>
            <person name="Kovac J."/>
        </authorList>
    </citation>
    <scope>NUCLEOTIDE SEQUENCE [LARGE SCALE GENOMIC DNA]</scope>
    <source>
        <strain evidence="7 10">FSL W8-0275</strain>
    </source>
</reference>
<dbReference type="GO" id="GO:0019646">
    <property type="term" value="P:aerobic electron transport chain"/>
    <property type="evidence" value="ECO:0007669"/>
    <property type="project" value="TreeGrafter"/>
</dbReference>
<protein>
    <submittedName>
        <fullName evidence="8">NAD(P)/FAD-dependent oxidoreductase</fullName>
    </submittedName>
    <submittedName>
        <fullName evidence="7">NADH dehydrogenase</fullName>
    </submittedName>
</protein>
<dbReference type="InterPro" id="IPR051169">
    <property type="entry name" value="NADH-Q_oxidoreductase"/>
</dbReference>